<comment type="similarity">
    <text evidence="1">Belongs to the ADIP family.</text>
</comment>
<dbReference type="AlphaFoldDB" id="A0A4Q1BUZ0"/>
<dbReference type="EMBL" id="SDIL01000004">
    <property type="protein sequence ID" value="RXK41915.1"/>
    <property type="molecule type" value="Genomic_DNA"/>
</dbReference>
<gene>
    <name evidence="5" type="ORF">M231_00636</name>
</gene>
<feature type="compositionally biased region" description="Low complexity" evidence="4">
    <location>
        <begin position="269"/>
        <end position="287"/>
    </location>
</feature>
<proteinExistence type="inferred from homology"/>
<feature type="region of interest" description="Disordered" evidence="4">
    <location>
        <begin position="553"/>
        <end position="585"/>
    </location>
</feature>
<evidence type="ECO:0000256" key="4">
    <source>
        <dbReference type="SAM" id="MobiDB-lite"/>
    </source>
</evidence>
<dbReference type="Pfam" id="PF11559">
    <property type="entry name" value="ADIP"/>
    <property type="match status" value="1"/>
</dbReference>
<feature type="region of interest" description="Disordered" evidence="4">
    <location>
        <begin position="269"/>
        <end position="289"/>
    </location>
</feature>
<evidence type="ECO:0000313" key="5">
    <source>
        <dbReference type="EMBL" id="RXK41915.1"/>
    </source>
</evidence>
<dbReference type="VEuPathDB" id="FungiDB:TREMEDRAFT_30323"/>
<feature type="compositionally biased region" description="Basic residues" evidence="4">
    <location>
        <begin position="493"/>
        <end position="513"/>
    </location>
</feature>
<feature type="coiled-coil region" evidence="3">
    <location>
        <begin position="334"/>
        <end position="406"/>
    </location>
</feature>
<feature type="region of interest" description="Disordered" evidence="4">
    <location>
        <begin position="484"/>
        <end position="513"/>
    </location>
</feature>
<dbReference type="STRING" id="5217.A0A4Q1BUZ0"/>
<organism evidence="5 6">
    <name type="scientific">Tremella mesenterica</name>
    <name type="common">Jelly fungus</name>
    <dbReference type="NCBI Taxonomy" id="5217"/>
    <lineage>
        <taxon>Eukaryota</taxon>
        <taxon>Fungi</taxon>
        <taxon>Dikarya</taxon>
        <taxon>Basidiomycota</taxon>
        <taxon>Agaricomycotina</taxon>
        <taxon>Tremellomycetes</taxon>
        <taxon>Tremellales</taxon>
        <taxon>Tremellaceae</taxon>
        <taxon>Tremella</taxon>
    </lineage>
</organism>
<evidence type="ECO:0000256" key="2">
    <source>
        <dbReference type="ARBA" id="ARBA00023054"/>
    </source>
</evidence>
<name>A0A4Q1BUZ0_TREME</name>
<protein>
    <recommendedName>
        <fullName evidence="7">Afadin and alpha-actinin-binding-domain-containing protein</fullName>
    </recommendedName>
</protein>
<reference evidence="5 6" key="1">
    <citation type="submission" date="2016-06" db="EMBL/GenBank/DDBJ databases">
        <title>Evolution of pathogenesis and genome organization in the Tremellales.</title>
        <authorList>
            <person name="Cuomo C."/>
            <person name="Litvintseva A."/>
            <person name="Heitman J."/>
            <person name="Chen Y."/>
            <person name="Sun S."/>
            <person name="Springer D."/>
            <person name="Dromer F."/>
            <person name="Young S."/>
            <person name="Zeng Q."/>
            <person name="Chapman S."/>
            <person name="Gujja S."/>
            <person name="Saif S."/>
            <person name="Birren B."/>
        </authorList>
    </citation>
    <scope>NUCLEOTIDE SEQUENCE [LARGE SCALE GENOMIC DNA]</scope>
    <source>
        <strain evidence="5 6">ATCC 28783</strain>
    </source>
</reference>
<dbReference type="OrthoDB" id="312015at2759"/>
<dbReference type="InterPro" id="IPR021622">
    <property type="entry name" value="Afadin/alpha-actinin-bd"/>
</dbReference>
<dbReference type="InParanoid" id="A0A4Q1BUZ0"/>
<accession>A0A4Q1BUZ0</accession>
<evidence type="ECO:0008006" key="7">
    <source>
        <dbReference type="Google" id="ProtNLM"/>
    </source>
</evidence>
<keyword evidence="6" id="KW-1185">Reference proteome</keyword>
<dbReference type="Proteomes" id="UP000289152">
    <property type="component" value="Unassembled WGS sequence"/>
</dbReference>
<evidence type="ECO:0000256" key="1">
    <source>
        <dbReference type="ARBA" id="ARBA00009291"/>
    </source>
</evidence>
<sequence>MPDSEASPGREELSFQSQSSSYSPLSSINAQLLSHGWAKRPLNLDALTGKDYEDVVGVLFELLGSSVTNLETLDSILAKHRTLSYEHERLTKSHHSRALAIARLDGETQGWKSRCNELERRLVLEEAKTKELREEVGRGKKALESVRVAANHESKKTQIKLDKALAQIARFNNDATLLSRPHGVTILNPIPSNRNIPTHVSSAPMIEQALRDLAEIRESLQEETKAFRHVVISAGNGLREAIAAYKGEEMPPRFGHVQFFAPLTASSSRHLSSSSTHTSQSSSSTSHPTLANARLQTLISEIREQLLSGQPPASRLDSVDPDVEVDVAEREKMEREQLRVIQDLEDRLKDLQMEVSCAKAREEEASRLLTEAAREKMKAGISTKPIDDLAEEIEEVRGQRELAKQQDSFEQERKRFAQERYILAAEKRKLELERQAFVEEQRQADLAAMRAYLPATPEEGIKPPLPMQSTSSPIGGSFHDDHRPISPSPLSPHHVHRTPKQKHHLHAARRKSVKTPLSRLVLEKAVRNKGKDAAVLGEGGRRANVDMERRMVSGSSNVKSGVRKASNGSSVSSDDKAGKVRGKVTGQLGVSQRKIDLTKSIGMAQSAVKGAKVWR</sequence>
<evidence type="ECO:0000313" key="6">
    <source>
        <dbReference type="Proteomes" id="UP000289152"/>
    </source>
</evidence>
<feature type="region of interest" description="Disordered" evidence="4">
    <location>
        <begin position="1"/>
        <end position="22"/>
    </location>
</feature>
<keyword evidence="2 3" id="KW-0175">Coiled coil</keyword>
<evidence type="ECO:0000256" key="3">
    <source>
        <dbReference type="SAM" id="Coils"/>
    </source>
</evidence>
<feature type="coiled-coil region" evidence="3">
    <location>
        <begin position="101"/>
        <end position="135"/>
    </location>
</feature>
<comment type="caution">
    <text evidence="5">The sequence shown here is derived from an EMBL/GenBank/DDBJ whole genome shotgun (WGS) entry which is preliminary data.</text>
</comment>